<accession>A0AAN6S3L9</accession>
<feature type="compositionally biased region" description="Gly residues" evidence="1">
    <location>
        <begin position="32"/>
        <end position="43"/>
    </location>
</feature>
<sequence length="250" mass="26661">MFTRIFTRKHRSTSSGDTSTRGSGHGHTTHGSGSGGHSKGWGKGSSSKTHGDKGKDSSSKTSKTHHSTGGGSSGSSSGGGGDKKGKKKKAPEPPEYQALSVIVFRGFPHDSYNKRHCGLFIEHQNDANGTWRRNMIDIEGAANMWHVRESVNRNPLNSPLFAAKLPVKVFTVGNGAEGQANRSLRDSIYNAPINNSDSEWCCQNWLEGALTRLIAAGYLSEAEKEAALNAAFDVLLQAPLQPLSIGPGSM</sequence>
<gene>
    <name evidence="2" type="ORF">QBC46DRAFT_342815</name>
</gene>
<organism evidence="2 3">
    <name type="scientific">Diplogelasinospora grovesii</name>
    <dbReference type="NCBI Taxonomy" id="303347"/>
    <lineage>
        <taxon>Eukaryota</taxon>
        <taxon>Fungi</taxon>
        <taxon>Dikarya</taxon>
        <taxon>Ascomycota</taxon>
        <taxon>Pezizomycotina</taxon>
        <taxon>Sordariomycetes</taxon>
        <taxon>Sordariomycetidae</taxon>
        <taxon>Sordariales</taxon>
        <taxon>Diplogelasinosporaceae</taxon>
        <taxon>Diplogelasinospora</taxon>
    </lineage>
</organism>
<evidence type="ECO:0000313" key="2">
    <source>
        <dbReference type="EMBL" id="KAK3939230.1"/>
    </source>
</evidence>
<feature type="compositionally biased region" description="Basic and acidic residues" evidence="1">
    <location>
        <begin position="49"/>
        <end position="58"/>
    </location>
</feature>
<feature type="compositionally biased region" description="Gly residues" evidence="1">
    <location>
        <begin position="68"/>
        <end position="80"/>
    </location>
</feature>
<dbReference type="AlphaFoldDB" id="A0AAN6S3L9"/>
<evidence type="ECO:0000313" key="3">
    <source>
        <dbReference type="Proteomes" id="UP001303473"/>
    </source>
</evidence>
<comment type="caution">
    <text evidence="2">The sequence shown here is derived from an EMBL/GenBank/DDBJ whole genome shotgun (WGS) entry which is preliminary data.</text>
</comment>
<name>A0AAN6S3L9_9PEZI</name>
<feature type="region of interest" description="Disordered" evidence="1">
    <location>
        <begin position="1"/>
        <end position="94"/>
    </location>
</feature>
<feature type="compositionally biased region" description="Low complexity" evidence="1">
    <location>
        <begin position="13"/>
        <end position="22"/>
    </location>
</feature>
<proteinExistence type="predicted"/>
<dbReference type="Proteomes" id="UP001303473">
    <property type="component" value="Unassembled WGS sequence"/>
</dbReference>
<feature type="compositionally biased region" description="Basic residues" evidence="1">
    <location>
        <begin position="1"/>
        <end position="12"/>
    </location>
</feature>
<keyword evidence="3" id="KW-1185">Reference proteome</keyword>
<evidence type="ECO:0000256" key="1">
    <source>
        <dbReference type="SAM" id="MobiDB-lite"/>
    </source>
</evidence>
<dbReference type="EMBL" id="MU853815">
    <property type="protein sequence ID" value="KAK3939230.1"/>
    <property type="molecule type" value="Genomic_DNA"/>
</dbReference>
<reference evidence="3" key="1">
    <citation type="journal article" date="2023" name="Mol. Phylogenet. Evol.">
        <title>Genome-scale phylogeny and comparative genomics of the fungal order Sordariales.</title>
        <authorList>
            <person name="Hensen N."/>
            <person name="Bonometti L."/>
            <person name="Westerberg I."/>
            <person name="Brannstrom I.O."/>
            <person name="Guillou S."/>
            <person name="Cros-Aarteil S."/>
            <person name="Calhoun S."/>
            <person name="Haridas S."/>
            <person name="Kuo A."/>
            <person name="Mondo S."/>
            <person name="Pangilinan J."/>
            <person name="Riley R."/>
            <person name="LaButti K."/>
            <person name="Andreopoulos B."/>
            <person name="Lipzen A."/>
            <person name="Chen C."/>
            <person name="Yan M."/>
            <person name="Daum C."/>
            <person name="Ng V."/>
            <person name="Clum A."/>
            <person name="Steindorff A."/>
            <person name="Ohm R.A."/>
            <person name="Martin F."/>
            <person name="Silar P."/>
            <person name="Natvig D.O."/>
            <person name="Lalanne C."/>
            <person name="Gautier V."/>
            <person name="Ament-Velasquez S.L."/>
            <person name="Kruys A."/>
            <person name="Hutchinson M.I."/>
            <person name="Powell A.J."/>
            <person name="Barry K."/>
            <person name="Miller A.N."/>
            <person name="Grigoriev I.V."/>
            <person name="Debuchy R."/>
            <person name="Gladieux P."/>
            <person name="Hiltunen Thoren M."/>
            <person name="Johannesson H."/>
        </authorList>
    </citation>
    <scope>NUCLEOTIDE SEQUENCE [LARGE SCALE GENOMIC DNA]</scope>
    <source>
        <strain evidence="3">CBS 340.73</strain>
    </source>
</reference>
<protein>
    <submittedName>
        <fullName evidence="2">Uncharacterized protein</fullName>
    </submittedName>
</protein>